<organism evidence="3 4">
    <name type="scientific">Rotaria sordida</name>
    <dbReference type="NCBI Taxonomy" id="392033"/>
    <lineage>
        <taxon>Eukaryota</taxon>
        <taxon>Metazoa</taxon>
        <taxon>Spiralia</taxon>
        <taxon>Gnathifera</taxon>
        <taxon>Rotifera</taxon>
        <taxon>Eurotatoria</taxon>
        <taxon>Bdelloidea</taxon>
        <taxon>Philodinida</taxon>
        <taxon>Philodinidae</taxon>
        <taxon>Rotaria</taxon>
    </lineage>
</organism>
<gene>
    <name evidence="3" type="ORF">JXQ802_LOCUS6051</name>
</gene>
<comment type="caution">
    <text evidence="3">The sequence shown here is derived from an EMBL/GenBank/DDBJ whole genome shotgun (WGS) entry which is preliminary data.</text>
</comment>
<evidence type="ECO:0000313" key="3">
    <source>
        <dbReference type="EMBL" id="CAF0838346.1"/>
    </source>
</evidence>
<accession>A0A813VGZ5</accession>
<name>A0A813VGZ5_9BILA</name>
<feature type="compositionally biased region" description="Low complexity" evidence="1">
    <location>
        <begin position="219"/>
        <end position="236"/>
    </location>
</feature>
<feature type="chain" id="PRO_5032363705" evidence="2">
    <location>
        <begin position="24"/>
        <end position="236"/>
    </location>
</feature>
<dbReference type="AlphaFoldDB" id="A0A813VGZ5"/>
<dbReference type="EMBL" id="CAJNOL010000093">
    <property type="protein sequence ID" value="CAF0838346.1"/>
    <property type="molecule type" value="Genomic_DNA"/>
</dbReference>
<keyword evidence="2" id="KW-0732">Signal</keyword>
<feature type="region of interest" description="Disordered" evidence="1">
    <location>
        <begin position="214"/>
        <end position="236"/>
    </location>
</feature>
<sequence>MLTFTVLIFCFLWFVTLFNPLVGSSERLFAGDFRAPDPPDSIIAEYQASYVQHKWDATGISHIVSGMIYASPSVGSLRMDLTYGGIIASSLFDYANGNSDGTVPNYVYTMLPSTATLGTCTFYNVTPAYPLFPSNILTASGATFAGLVHDNLFYADQGPLQAWDILFGGTVSVTVFLDNNNMLVRIDFSSPTRSTFTTTRLFNIIPGSPAKTLFSNPCPTGSPTSTPISSGGSRTV</sequence>
<evidence type="ECO:0000256" key="1">
    <source>
        <dbReference type="SAM" id="MobiDB-lite"/>
    </source>
</evidence>
<keyword evidence="4" id="KW-1185">Reference proteome</keyword>
<feature type="signal peptide" evidence="2">
    <location>
        <begin position="1"/>
        <end position="23"/>
    </location>
</feature>
<reference evidence="3" key="1">
    <citation type="submission" date="2021-02" db="EMBL/GenBank/DDBJ databases">
        <authorList>
            <person name="Nowell W R."/>
        </authorList>
    </citation>
    <scope>NUCLEOTIDE SEQUENCE</scope>
</reference>
<dbReference type="Proteomes" id="UP000663870">
    <property type="component" value="Unassembled WGS sequence"/>
</dbReference>
<evidence type="ECO:0000256" key="2">
    <source>
        <dbReference type="SAM" id="SignalP"/>
    </source>
</evidence>
<protein>
    <submittedName>
        <fullName evidence="3">Uncharacterized protein</fullName>
    </submittedName>
</protein>
<proteinExistence type="predicted"/>
<evidence type="ECO:0000313" key="4">
    <source>
        <dbReference type="Proteomes" id="UP000663870"/>
    </source>
</evidence>